<feature type="signal peptide" evidence="3">
    <location>
        <begin position="1"/>
        <end position="22"/>
    </location>
</feature>
<feature type="transmembrane region" description="Helical" evidence="2">
    <location>
        <begin position="236"/>
        <end position="257"/>
    </location>
</feature>
<dbReference type="AlphaFoldDB" id="A0A812UUD5"/>
<protein>
    <submittedName>
        <fullName evidence="4">Uncharacterized protein</fullName>
    </submittedName>
</protein>
<feature type="coiled-coil region" evidence="1">
    <location>
        <begin position="515"/>
        <end position="542"/>
    </location>
</feature>
<feature type="transmembrane region" description="Helical" evidence="2">
    <location>
        <begin position="455"/>
        <end position="475"/>
    </location>
</feature>
<keyword evidence="5" id="KW-1185">Reference proteome</keyword>
<evidence type="ECO:0000313" key="4">
    <source>
        <dbReference type="EMBL" id="CAE7586880.1"/>
    </source>
</evidence>
<name>A0A812UUD5_9DINO</name>
<feature type="transmembrane region" description="Helical" evidence="2">
    <location>
        <begin position="127"/>
        <end position="147"/>
    </location>
</feature>
<keyword evidence="3" id="KW-0732">Signal</keyword>
<keyword evidence="2" id="KW-0812">Transmembrane</keyword>
<comment type="caution">
    <text evidence="4">The sequence shown here is derived from an EMBL/GenBank/DDBJ whole genome shotgun (WGS) entry which is preliminary data.</text>
</comment>
<feature type="transmembrane region" description="Helical" evidence="2">
    <location>
        <begin position="323"/>
        <end position="344"/>
    </location>
</feature>
<evidence type="ECO:0000256" key="3">
    <source>
        <dbReference type="SAM" id="SignalP"/>
    </source>
</evidence>
<feature type="transmembrane region" description="Helical" evidence="2">
    <location>
        <begin position="576"/>
        <end position="599"/>
    </location>
</feature>
<accession>A0A812UUD5</accession>
<keyword evidence="2" id="KW-1133">Transmembrane helix</keyword>
<organism evidence="4 5">
    <name type="scientific">Symbiodinium natans</name>
    <dbReference type="NCBI Taxonomy" id="878477"/>
    <lineage>
        <taxon>Eukaryota</taxon>
        <taxon>Sar</taxon>
        <taxon>Alveolata</taxon>
        <taxon>Dinophyceae</taxon>
        <taxon>Suessiales</taxon>
        <taxon>Symbiodiniaceae</taxon>
        <taxon>Symbiodinium</taxon>
    </lineage>
</organism>
<keyword evidence="1" id="KW-0175">Coiled coil</keyword>
<reference evidence="4" key="1">
    <citation type="submission" date="2021-02" db="EMBL/GenBank/DDBJ databases">
        <authorList>
            <person name="Dougan E. K."/>
            <person name="Rhodes N."/>
            <person name="Thang M."/>
            <person name="Chan C."/>
        </authorList>
    </citation>
    <scope>NUCLEOTIDE SEQUENCE</scope>
</reference>
<feature type="transmembrane region" description="Helical" evidence="2">
    <location>
        <begin position="207"/>
        <end position="230"/>
    </location>
</feature>
<dbReference type="Proteomes" id="UP000604046">
    <property type="component" value="Unassembled WGS sequence"/>
</dbReference>
<evidence type="ECO:0000256" key="1">
    <source>
        <dbReference type="SAM" id="Coils"/>
    </source>
</evidence>
<dbReference type="OrthoDB" id="437752at2759"/>
<gene>
    <name evidence="4" type="ORF">SNAT2548_LOCUS33456</name>
</gene>
<keyword evidence="2" id="KW-0472">Membrane</keyword>
<sequence length="617" mass="68338">MPHGWALLGTFISLLLHLCTDALRSSATDDAAVNQIAPTEDDATVELKGQGKDSIQLEDGPGYSTVLKNGTGRLENLAGRQVVAVGGKDTSFATSFVVVPIWAKLENGTKPYQVRLLPLGSQPANQILFGLGLIPACVAVYVALLTLPRFLLDLATQNDLWKQTTKPEDRNKDLVQLEHYADKLGIEMQPAFNLRESPFAKAAQHQLTLWGLCIFATGQFLVSVIFHAWLLADEPFMVSLEIAETFLILLCCISVALGMKAAAKLKEEEANCPCEIMMMKPIWERLFGTRREPQTEEASHDAEKKEDQNKRKGLEKVDIKTGLANHLLVMSLLPFVPTLLLIYWCPSSWTVDSILTTPIFAMYKATELLNNECLLYCLFFQFMLDTSVVARTVQSHVDALAERIEGEISEEEKEYFDKDDGRTLRPDNKDPFTEGFMTSVHRYIVKLATSVLPRLSTISGPILLFAMCNWSLGFLRMFRHLAVAAGGLPMYRAATSVLQVLFVHLPIGLLCLLPLAQVSDACDLLKEKLNNLRNVVSETGDEHRIQLTENYMQGANRGQGLGYELYGTGVIVTKRALLAMFAKAAGLASLVLSVTYQIIRLQRGYRLGLASNGSSIH</sequence>
<evidence type="ECO:0000313" key="5">
    <source>
        <dbReference type="Proteomes" id="UP000604046"/>
    </source>
</evidence>
<proteinExistence type="predicted"/>
<feature type="chain" id="PRO_5032534050" evidence="3">
    <location>
        <begin position="23"/>
        <end position="617"/>
    </location>
</feature>
<evidence type="ECO:0000256" key="2">
    <source>
        <dbReference type="SAM" id="Phobius"/>
    </source>
</evidence>
<dbReference type="EMBL" id="CAJNDS010002757">
    <property type="protein sequence ID" value="CAE7586880.1"/>
    <property type="molecule type" value="Genomic_DNA"/>
</dbReference>
<feature type="transmembrane region" description="Helical" evidence="2">
    <location>
        <begin position="496"/>
        <end position="516"/>
    </location>
</feature>